<name>A0A0F7L2Z1_9VIRU</name>
<sequence length="67" mass="7704">MHRCAGVGLDHAWYACNQGVKRLPFGQAFVVRHDLLYSVAYGQAVHGVREFLFRCGEFDRRRHHFGG</sequence>
<organism evidence="1">
    <name type="scientific">uncultured marine virus</name>
    <dbReference type="NCBI Taxonomy" id="186617"/>
    <lineage>
        <taxon>Viruses</taxon>
        <taxon>environmental samples</taxon>
    </lineage>
</organism>
<protein>
    <submittedName>
        <fullName evidence="1">Uncharacterized protein</fullName>
    </submittedName>
</protein>
<evidence type="ECO:0000313" key="1">
    <source>
        <dbReference type="EMBL" id="AKH45817.1"/>
    </source>
</evidence>
<reference evidence="1" key="1">
    <citation type="journal article" date="2015" name="Front. Microbiol.">
        <title>Combining genomic sequencing methods to explore viral diversity and reveal potential virus-host interactions.</title>
        <authorList>
            <person name="Chow C.E."/>
            <person name="Winget D.M."/>
            <person name="White R.A.III."/>
            <person name="Hallam S.J."/>
            <person name="Suttle C.A."/>
        </authorList>
    </citation>
    <scope>NUCLEOTIDE SEQUENCE</scope>
    <source>
        <strain evidence="1">Anoxic3_1</strain>
    </source>
</reference>
<reference evidence="1" key="2">
    <citation type="submission" date="2015-03" db="EMBL/GenBank/DDBJ databases">
        <authorList>
            <person name="Chow C.-E.T."/>
            <person name="Winget D.M."/>
            <person name="White R.A.III."/>
            <person name="Hallam S.J."/>
            <person name="Suttle C.A."/>
        </authorList>
    </citation>
    <scope>NUCLEOTIDE SEQUENCE</scope>
    <source>
        <strain evidence="1">Anoxic3_1</strain>
    </source>
</reference>
<dbReference type="EMBL" id="KR029577">
    <property type="protein sequence ID" value="AKH45817.1"/>
    <property type="molecule type" value="Genomic_DNA"/>
</dbReference>
<accession>A0A0F7L2Z1</accession>
<proteinExistence type="predicted"/>